<dbReference type="InterPro" id="IPR002734">
    <property type="entry name" value="RibDG_C"/>
</dbReference>
<feature type="binding site" evidence="15">
    <location>
        <position position="69"/>
    </location>
    <ligand>
        <name>Zn(2+)</name>
        <dbReference type="ChEBI" id="CHEBI:29105"/>
        <note>catalytic</note>
    </ligand>
</feature>
<keyword evidence="11" id="KW-0511">Multifunctional enzyme</keyword>
<evidence type="ECO:0000256" key="13">
    <source>
        <dbReference type="PIRSR" id="PIRSR006769-1"/>
    </source>
</evidence>
<dbReference type="InterPro" id="IPR050765">
    <property type="entry name" value="Riboflavin_Biosynth_HTPR"/>
</dbReference>
<keyword evidence="12" id="KW-0378">Hydrolase</keyword>
<feature type="binding site" evidence="14">
    <location>
        <position position="223"/>
    </location>
    <ligand>
        <name>substrate</name>
    </ligand>
</feature>
<dbReference type="CDD" id="cd01284">
    <property type="entry name" value="Riboflavin_deaminase-reductase"/>
    <property type="match status" value="1"/>
</dbReference>
<protein>
    <recommendedName>
        <fullName evidence="12">Riboflavin biosynthesis protein RibD</fullName>
    </recommendedName>
    <domain>
        <recommendedName>
            <fullName evidence="12">Diaminohydroxyphosphoribosylaminopyrimidine deaminase</fullName>
            <shortName evidence="12">DRAP deaminase</shortName>
            <ecNumber evidence="12">3.5.4.26</ecNumber>
        </recommendedName>
        <alternativeName>
            <fullName evidence="12">Riboflavin-specific deaminase</fullName>
        </alternativeName>
    </domain>
    <domain>
        <recommendedName>
            <fullName evidence="12">5-amino-6-(5-phosphoribosylamino)uracil reductase</fullName>
            <ecNumber evidence="12">1.1.1.193</ecNumber>
        </recommendedName>
        <alternativeName>
            <fullName evidence="12">HTP reductase</fullName>
        </alternativeName>
    </domain>
</protein>
<proteinExistence type="inferred from homology"/>
<dbReference type="EC" id="1.1.1.193" evidence="12"/>
<dbReference type="EMBL" id="PQAP01000001">
    <property type="protein sequence ID" value="PWB76437.1"/>
    <property type="molecule type" value="Genomic_DNA"/>
</dbReference>
<reference evidence="17 18" key="1">
    <citation type="journal article" date="2018" name="ISME J.">
        <title>A methanotrophic archaeon couples anaerobic oxidation of methane to Fe(III) reduction.</title>
        <authorList>
            <person name="Cai C."/>
            <person name="Leu A.O."/>
            <person name="Xie G.J."/>
            <person name="Guo J."/>
            <person name="Feng Y."/>
            <person name="Zhao J.X."/>
            <person name="Tyson G.W."/>
            <person name="Yuan Z."/>
            <person name="Hu S."/>
        </authorList>
    </citation>
    <scope>NUCLEOTIDE SEQUENCE [LARGE SCALE GENOMIC DNA]</scope>
    <source>
        <strain evidence="17">FeB_12</strain>
    </source>
</reference>
<sequence>MSLFACMPPKTTLGFFVGTIDDLTFMRSALALAGQGKGLTTPNPVVGAVVVKGGRIVAEGFHRKAGGKHAEIEALTKAGSNARGATLYVTLEPCCHTGLTGPCTEAIQRAGIRRVVYAQKDPDPRVNGRGARVLRQAGIQVTGSVLADQAERLNEDHYHYHRTGRPFVVVKFAQSLDGRVATATGDSKWISGSEALRYAHQLRAESCAVAVGSGTMIADNPLLTVRHVRGAQPFRVVFSGSLKFDRTYNLLSSSRNAATIVVSSRSAITRAAKAKWAENVMFLEVRSDKNGRPDVGDFLRRMAGIGIKSVLVEGGPRLLTSFLSAGMVDKMIVVVAPMIIGNGTNSIDDLKIRKLSRALHLEKVHVSPLGKDFAFSGYPVWRKK</sequence>
<dbReference type="GO" id="GO:0050661">
    <property type="term" value="F:NADP binding"/>
    <property type="evidence" value="ECO:0007669"/>
    <property type="project" value="InterPro"/>
</dbReference>
<evidence type="ECO:0000256" key="15">
    <source>
        <dbReference type="PIRSR" id="PIRSR006769-3"/>
    </source>
</evidence>
<dbReference type="PANTHER" id="PTHR38011">
    <property type="entry name" value="DIHYDROFOLATE REDUCTASE FAMILY PROTEIN (AFU_ORTHOLOGUE AFUA_8G06820)"/>
    <property type="match status" value="1"/>
</dbReference>
<evidence type="ECO:0000256" key="14">
    <source>
        <dbReference type="PIRSR" id="PIRSR006769-2"/>
    </source>
</evidence>
<comment type="catalytic activity">
    <reaction evidence="12">
        <text>5-amino-6-(5-phospho-D-ribitylamino)uracil + NADP(+) = 5-amino-6-(5-phospho-D-ribosylamino)uracil + NADPH + H(+)</text>
        <dbReference type="Rhea" id="RHEA:17845"/>
        <dbReference type="ChEBI" id="CHEBI:15378"/>
        <dbReference type="ChEBI" id="CHEBI:57783"/>
        <dbReference type="ChEBI" id="CHEBI:58349"/>
        <dbReference type="ChEBI" id="CHEBI:58421"/>
        <dbReference type="ChEBI" id="CHEBI:58453"/>
        <dbReference type="EC" id="1.1.1.193"/>
    </reaction>
</comment>
<evidence type="ECO:0000259" key="16">
    <source>
        <dbReference type="PROSITE" id="PS51747"/>
    </source>
</evidence>
<evidence type="ECO:0000256" key="1">
    <source>
        <dbReference type="ARBA" id="ARBA00002151"/>
    </source>
</evidence>
<evidence type="ECO:0000256" key="10">
    <source>
        <dbReference type="ARBA" id="ARBA00023002"/>
    </source>
</evidence>
<comment type="similarity">
    <text evidence="4 12">In the N-terminal section; belongs to the cytidine and deoxycytidylate deaminase family.</text>
</comment>
<evidence type="ECO:0000256" key="4">
    <source>
        <dbReference type="ARBA" id="ARBA00005259"/>
    </source>
</evidence>
<evidence type="ECO:0000313" key="17">
    <source>
        <dbReference type="EMBL" id="PWB76437.1"/>
    </source>
</evidence>
<dbReference type="InterPro" id="IPR016193">
    <property type="entry name" value="Cytidine_deaminase-like"/>
</dbReference>
<dbReference type="InterPro" id="IPR016192">
    <property type="entry name" value="APOBEC/CMP_deaminase_Zn-bd"/>
</dbReference>
<keyword evidence="7 12" id="KW-0479">Metal-binding</keyword>
<feature type="binding site" evidence="14">
    <location>
        <position position="189"/>
    </location>
    <ligand>
        <name>NADP(+)</name>
        <dbReference type="ChEBI" id="CHEBI:58349"/>
    </ligand>
</feature>
<dbReference type="InterPro" id="IPR002125">
    <property type="entry name" value="CMP_dCMP_dom"/>
</dbReference>
<evidence type="ECO:0000256" key="8">
    <source>
        <dbReference type="ARBA" id="ARBA00022833"/>
    </source>
</evidence>
<feature type="binding site" evidence="14">
    <location>
        <begin position="315"/>
        <end position="321"/>
    </location>
    <ligand>
        <name>NADP(+)</name>
        <dbReference type="ChEBI" id="CHEBI:58349"/>
    </ligand>
</feature>
<feature type="binding site" evidence="14">
    <location>
        <position position="203"/>
    </location>
    <ligand>
        <name>substrate</name>
    </ligand>
</feature>
<dbReference type="Proteomes" id="UP000250918">
    <property type="component" value="Unassembled WGS sequence"/>
</dbReference>
<feature type="binding site" evidence="15">
    <location>
        <position position="103"/>
    </location>
    <ligand>
        <name>Zn(2+)</name>
        <dbReference type="ChEBI" id="CHEBI:29105"/>
        <note>catalytic</note>
    </ligand>
</feature>
<dbReference type="PIRSF" id="PIRSF006769">
    <property type="entry name" value="RibD"/>
    <property type="match status" value="1"/>
</dbReference>
<feature type="binding site" evidence="14">
    <location>
        <position position="313"/>
    </location>
    <ligand>
        <name>substrate</name>
    </ligand>
</feature>
<dbReference type="InterPro" id="IPR004794">
    <property type="entry name" value="Eubact_RibD"/>
</dbReference>
<comment type="pathway">
    <text evidence="2 12">Cofactor biosynthesis; riboflavin biosynthesis; 5-amino-6-(D-ribitylamino)uracil from GTP: step 2/4.</text>
</comment>
<dbReference type="UniPathway" id="UPA00275">
    <property type="reaction ID" value="UER00401"/>
</dbReference>
<dbReference type="AlphaFoldDB" id="A0A855XEF4"/>
<dbReference type="GO" id="GO:0008703">
    <property type="term" value="F:5-amino-6-(5-phosphoribosylamino)uracil reductase activity"/>
    <property type="evidence" value="ECO:0007669"/>
    <property type="project" value="UniProtKB-EC"/>
</dbReference>
<dbReference type="InterPro" id="IPR011549">
    <property type="entry name" value="RibD_C"/>
</dbReference>
<dbReference type="GO" id="GO:0009231">
    <property type="term" value="P:riboflavin biosynthetic process"/>
    <property type="evidence" value="ECO:0007669"/>
    <property type="project" value="UniProtKB-UniPathway"/>
</dbReference>
<dbReference type="NCBIfam" id="TIGR00326">
    <property type="entry name" value="eubact_ribD"/>
    <property type="match status" value="1"/>
</dbReference>
<dbReference type="PANTHER" id="PTHR38011:SF7">
    <property type="entry name" value="2,5-DIAMINO-6-RIBOSYLAMINO-4(3H)-PYRIMIDINONE 5'-PHOSPHATE REDUCTASE"/>
    <property type="match status" value="1"/>
</dbReference>
<comment type="catalytic activity">
    <reaction evidence="12">
        <text>2,5-diamino-6-hydroxy-4-(5-phosphoribosylamino)-pyrimidine + H2O + H(+) = 5-amino-6-(5-phospho-D-ribosylamino)uracil + NH4(+)</text>
        <dbReference type="Rhea" id="RHEA:21868"/>
        <dbReference type="ChEBI" id="CHEBI:15377"/>
        <dbReference type="ChEBI" id="CHEBI:15378"/>
        <dbReference type="ChEBI" id="CHEBI:28938"/>
        <dbReference type="ChEBI" id="CHEBI:58453"/>
        <dbReference type="ChEBI" id="CHEBI:58614"/>
        <dbReference type="EC" id="3.5.4.26"/>
    </reaction>
</comment>
<comment type="function">
    <text evidence="1 12">Converts 2,5-diamino-6-(ribosylamino)-4(3h)-pyrimidinone 5'-phosphate into 5-amino-6-(ribosylamino)-2,4(1h,3h)-pyrimidinedione 5'-phosphate.</text>
</comment>
<dbReference type="Pfam" id="PF00383">
    <property type="entry name" value="dCMP_cyt_deam_1"/>
    <property type="match status" value="1"/>
</dbReference>
<dbReference type="Pfam" id="PF01872">
    <property type="entry name" value="RibD_C"/>
    <property type="match status" value="1"/>
</dbReference>
<feature type="active site" description="Proton donor" evidence="13">
    <location>
        <position position="71"/>
    </location>
</feature>
<feature type="binding site" evidence="14">
    <location>
        <position position="226"/>
    </location>
    <ligand>
        <name>substrate</name>
    </ligand>
</feature>
<gene>
    <name evidence="17" type="primary">ribD</name>
    <name evidence="17" type="ORF">C3F09_00265</name>
</gene>
<evidence type="ECO:0000256" key="12">
    <source>
        <dbReference type="PIRNR" id="PIRNR006769"/>
    </source>
</evidence>
<dbReference type="PROSITE" id="PS51747">
    <property type="entry name" value="CYT_DCMP_DEAMINASES_2"/>
    <property type="match status" value="1"/>
</dbReference>
<feature type="binding site" evidence="14">
    <location>
        <position position="187"/>
    </location>
    <ligand>
        <name>substrate</name>
    </ligand>
</feature>
<dbReference type="Gene3D" id="3.40.140.10">
    <property type="entry name" value="Cytidine Deaminase, domain 2"/>
    <property type="match status" value="1"/>
</dbReference>
<dbReference type="SUPFAM" id="SSF53597">
    <property type="entry name" value="Dihydrofolate reductase-like"/>
    <property type="match status" value="1"/>
</dbReference>
<evidence type="ECO:0000256" key="3">
    <source>
        <dbReference type="ARBA" id="ARBA00004910"/>
    </source>
</evidence>
<feature type="domain" description="CMP/dCMP-type deaminase" evidence="16">
    <location>
        <begin position="20"/>
        <end position="142"/>
    </location>
</feature>
<evidence type="ECO:0000256" key="7">
    <source>
        <dbReference type="ARBA" id="ARBA00022723"/>
    </source>
</evidence>
<dbReference type="GO" id="GO:0008835">
    <property type="term" value="F:diaminohydroxyphosphoribosylaminopyrimidine deaminase activity"/>
    <property type="evidence" value="ECO:0007669"/>
    <property type="project" value="UniProtKB-EC"/>
</dbReference>
<comment type="similarity">
    <text evidence="5 12">In the C-terminal section; belongs to the HTP reductase family.</text>
</comment>
<feature type="binding site" evidence="14">
    <location>
        <position position="219"/>
    </location>
    <ligand>
        <name>NADP(+)</name>
        <dbReference type="ChEBI" id="CHEBI:58349"/>
    </ligand>
</feature>
<evidence type="ECO:0000256" key="5">
    <source>
        <dbReference type="ARBA" id="ARBA00007417"/>
    </source>
</evidence>
<accession>A0A855XEF4</accession>
<keyword evidence="8 12" id="KW-0862">Zinc</keyword>
<dbReference type="NCBIfam" id="TIGR00227">
    <property type="entry name" value="ribD_Cterm"/>
    <property type="match status" value="1"/>
</dbReference>
<dbReference type="GO" id="GO:0008270">
    <property type="term" value="F:zinc ion binding"/>
    <property type="evidence" value="ECO:0007669"/>
    <property type="project" value="InterPro"/>
</dbReference>
<evidence type="ECO:0000313" key="18">
    <source>
        <dbReference type="Proteomes" id="UP000250918"/>
    </source>
</evidence>
<evidence type="ECO:0000256" key="2">
    <source>
        <dbReference type="ARBA" id="ARBA00004882"/>
    </source>
</evidence>
<dbReference type="EC" id="3.5.4.26" evidence="12"/>
<evidence type="ECO:0000256" key="9">
    <source>
        <dbReference type="ARBA" id="ARBA00022857"/>
    </source>
</evidence>
<comment type="cofactor">
    <cofactor evidence="12 15">
        <name>Zn(2+)</name>
        <dbReference type="ChEBI" id="CHEBI:29105"/>
    </cofactor>
    <text evidence="12 15">Binds 1 zinc ion.</text>
</comment>
<name>A0A855XEF4_9BACT</name>
<organism evidence="17 18">
    <name type="scientific">candidate division GN15 bacterium</name>
    <dbReference type="NCBI Taxonomy" id="2072418"/>
    <lineage>
        <taxon>Bacteria</taxon>
        <taxon>candidate division GN15</taxon>
    </lineage>
</organism>
<feature type="binding site" evidence="15">
    <location>
        <position position="94"/>
    </location>
    <ligand>
        <name>Zn(2+)</name>
        <dbReference type="ChEBI" id="CHEBI:29105"/>
        <note>catalytic</note>
    </ligand>
</feature>
<comment type="caution">
    <text evidence="17">The sequence shown here is derived from an EMBL/GenBank/DDBJ whole genome shotgun (WGS) entry which is preliminary data.</text>
</comment>
<evidence type="ECO:0000256" key="6">
    <source>
        <dbReference type="ARBA" id="ARBA00022619"/>
    </source>
</evidence>
<dbReference type="SUPFAM" id="SSF53927">
    <property type="entry name" value="Cytidine deaminase-like"/>
    <property type="match status" value="1"/>
</dbReference>
<feature type="binding site" evidence="14">
    <location>
        <position position="173"/>
    </location>
    <ligand>
        <name>NADP(+)</name>
        <dbReference type="ChEBI" id="CHEBI:58349"/>
    </ligand>
</feature>
<feature type="binding site" evidence="14">
    <location>
        <position position="215"/>
    </location>
    <ligand>
        <name>NADP(+)</name>
        <dbReference type="ChEBI" id="CHEBI:58349"/>
    </ligand>
</feature>
<dbReference type="InterPro" id="IPR024072">
    <property type="entry name" value="DHFR-like_dom_sf"/>
</dbReference>
<keyword evidence="10 12" id="KW-0560">Oxidoreductase</keyword>
<keyword evidence="9 12" id="KW-0521">NADP</keyword>
<comment type="pathway">
    <text evidence="3 12">Cofactor biosynthesis; riboflavin biosynthesis; 5-amino-6-(D-ribitylamino)uracil from GTP: step 3/4.</text>
</comment>
<keyword evidence="6 12" id="KW-0686">Riboflavin biosynthesis</keyword>
<dbReference type="PROSITE" id="PS00903">
    <property type="entry name" value="CYT_DCMP_DEAMINASES_1"/>
    <property type="match status" value="1"/>
</dbReference>
<dbReference type="Gene3D" id="3.40.430.10">
    <property type="entry name" value="Dihydrofolate Reductase, subunit A"/>
    <property type="match status" value="1"/>
</dbReference>
<evidence type="ECO:0000256" key="11">
    <source>
        <dbReference type="ARBA" id="ARBA00023268"/>
    </source>
</evidence>